<dbReference type="InterPro" id="IPR011006">
    <property type="entry name" value="CheY-like_superfamily"/>
</dbReference>
<dbReference type="Gene3D" id="3.30.2420.10">
    <property type="entry name" value="TonB"/>
    <property type="match status" value="1"/>
</dbReference>
<evidence type="ECO:0000256" key="8">
    <source>
        <dbReference type="ARBA" id="ARBA00022989"/>
    </source>
</evidence>
<evidence type="ECO:0000256" key="9">
    <source>
        <dbReference type="ARBA" id="ARBA00023136"/>
    </source>
</evidence>
<keyword evidence="7" id="KW-0653">Protein transport</keyword>
<feature type="region of interest" description="Disordered" evidence="10">
    <location>
        <begin position="399"/>
        <end position="436"/>
    </location>
</feature>
<evidence type="ECO:0000256" key="4">
    <source>
        <dbReference type="ARBA" id="ARBA00022475"/>
    </source>
</evidence>
<dbReference type="EMBL" id="JACHHZ010000005">
    <property type="protein sequence ID" value="MBB6095507.1"/>
    <property type="molecule type" value="Genomic_DNA"/>
</dbReference>
<comment type="similarity">
    <text evidence="2">Belongs to the TonB family.</text>
</comment>
<keyword evidence="6" id="KW-0812">Transmembrane</keyword>
<evidence type="ECO:0000256" key="7">
    <source>
        <dbReference type="ARBA" id="ARBA00022927"/>
    </source>
</evidence>
<dbReference type="NCBIfam" id="TIGR01352">
    <property type="entry name" value="tonB_Cterm"/>
    <property type="match status" value="1"/>
</dbReference>
<dbReference type="PANTHER" id="PTHR33446">
    <property type="entry name" value="PROTEIN TONB-RELATED"/>
    <property type="match status" value="1"/>
</dbReference>
<name>A0A841HQL8_9GAMM</name>
<evidence type="ECO:0000313" key="12">
    <source>
        <dbReference type="EMBL" id="MBB6095507.1"/>
    </source>
</evidence>
<reference evidence="12 13" key="1">
    <citation type="submission" date="2020-08" db="EMBL/GenBank/DDBJ databases">
        <title>Genomic Encyclopedia of Type Strains, Phase IV (KMG-IV): sequencing the most valuable type-strain genomes for metagenomic binning, comparative biology and taxonomic classification.</title>
        <authorList>
            <person name="Goeker M."/>
        </authorList>
    </citation>
    <scope>NUCLEOTIDE SEQUENCE [LARGE SCALE GENOMIC DNA]</scope>
    <source>
        <strain evidence="12 13">DSM 26723</strain>
    </source>
</reference>
<evidence type="ECO:0000256" key="10">
    <source>
        <dbReference type="SAM" id="MobiDB-lite"/>
    </source>
</evidence>
<keyword evidence="3" id="KW-0813">Transport</keyword>
<dbReference type="PROSITE" id="PS52015">
    <property type="entry name" value="TONB_CTD"/>
    <property type="match status" value="1"/>
</dbReference>
<feature type="compositionally biased region" description="Basic and acidic residues" evidence="10">
    <location>
        <begin position="1"/>
        <end position="10"/>
    </location>
</feature>
<protein>
    <submittedName>
        <fullName evidence="12">TonB family protein</fullName>
    </submittedName>
</protein>
<dbReference type="InterPro" id="IPR037682">
    <property type="entry name" value="TonB_C"/>
</dbReference>
<evidence type="ECO:0000256" key="5">
    <source>
        <dbReference type="ARBA" id="ARBA00022519"/>
    </source>
</evidence>
<dbReference type="RefSeq" id="WP_184334866.1">
    <property type="nucleotide sequence ID" value="NZ_JACHHZ010000005.1"/>
</dbReference>
<comment type="caution">
    <text evidence="12">The sequence shown here is derived from an EMBL/GenBank/DDBJ whole genome shotgun (WGS) entry which is preliminary data.</text>
</comment>
<dbReference type="Gene3D" id="1.25.40.10">
    <property type="entry name" value="Tetratricopeptide repeat domain"/>
    <property type="match status" value="1"/>
</dbReference>
<organism evidence="12 13">
    <name type="scientific">Povalibacter uvarum</name>
    <dbReference type="NCBI Taxonomy" id="732238"/>
    <lineage>
        <taxon>Bacteria</taxon>
        <taxon>Pseudomonadati</taxon>
        <taxon>Pseudomonadota</taxon>
        <taxon>Gammaproteobacteria</taxon>
        <taxon>Steroidobacterales</taxon>
        <taxon>Steroidobacteraceae</taxon>
        <taxon>Povalibacter</taxon>
    </lineage>
</organism>
<feature type="compositionally biased region" description="Low complexity" evidence="10">
    <location>
        <begin position="161"/>
        <end position="179"/>
    </location>
</feature>
<dbReference type="InterPro" id="IPR051045">
    <property type="entry name" value="TonB-dependent_transducer"/>
</dbReference>
<proteinExistence type="inferred from homology"/>
<sequence>MNTAEFDTRLRHQPKTSRAEPPPAPSASPGIPITVLSTDVELCEAIRAAAGAQHEVFTAATMEEASQLGAQGQCGILVTDQALSQQSLVRMSKQMRAHDPATITIAVGSRGDDNALIGLLSSAVVERFMLKPVTPALARLVLRSASSEYQSLRSRHRRRASSATASPVAAPAPVESPSVSDPVRVAANVIPMPRVEQPASEQSIAEQPTQYALQPVLFEPPLAPSVVLAEPAVTQSPPKSYTTWITSAVAAIVVGVAVWWTMQQRMPDIDPRQVIATNLAEAAKAFAAGHYAEPAESSALHHYGTVLALDPSNATARQGISQIAEQMIVGVETGIAEGRLAEAGIALERVRRIDPTNKQLSVLEEQLRKEQANQLSMLQARATPAPEAKVALPPVEKAARASEPAKRSVKAGDAKAGATASVAPNTKAPTARTMDPSDPLALGPPAPASSVAKSAEVAGAEIAAAGTALAATAAAVQEPVAKSGEGPAPAPAPLAEPRVTKMVQPEYPSEARMRGIEGWVDLTLSVTPAGDVASAKIEDGKNGRWFDRAALAAVRKWRYESRHLPEGTPAQPVRVRLYFKLEE</sequence>
<gene>
    <name evidence="12" type="ORF">HNQ60_004397</name>
</gene>
<dbReference type="AlphaFoldDB" id="A0A841HQL8"/>
<comment type="subcellular location">
    <subcellularLocation>
        <location evidence="1">Cell inner membrane</location>
        <topology evidence="1">Single-pass membrane protein</topology>
        <orientation evidence="1">Periplasmic side</orientation>
    </subcellularLocation>
</comment>
<dbReference type="Pfam" id="PF03544">
    <property type="entry name" value="TonB_C"/>
    <property type="match status" value="1"/>
</dbReference>
<keyword evidence="5" id="KW-0997">Cell inner membrane</keyword>
<evidence type="ECO:0000259" key="11">
    <source>
        <dbReference type="PROSITE" id="PS52015"/>
    </source>
</evidence>
<feature type="compositionally biased region" description="Basic and acidic residues" evidence="10">
    <location>
        <begin position="399"/>
        <end position="413"/>
    </location>
</feature>
<evidence type="ECO:0000313" key="13">
    <source>
        <dbReference type="Proteomes" id="UP000588068"/>
    </source>
</evidence>
<dbReference type="GO" id="GO:0015031">
    <property type="term" value="P:protein transport"/>
    <property type="evidence" value="ECO:0007669"/>
    <property type="project" value="UniProtKB-KW"/>
</dbReference>
<feature type="region of interest" description="Disordered" evidence="10">
    <location>
        <begin position="151"/>
        <end position="179"/>
    </location>
</feature>
<evidence type="ECO:0000256" key="3">
    <source>
        <dbReference type="ARBA" id="ARBA00022448"/>
    </source>
</evidence>
<dbReference type="Gene3D" id="3.40.50.2300">
    <property type="match status" value="1"/>
</dbReference>
<dbReference type="SUPFAM" id="SSF52172">
    <property type="entry name" value="CheY-like"/>
    <property type="match status" value="1"/>
</dbReference>
<feature type="region of interest" description="Disordered" evidence="10">
    <location>
        <begin position="1"/>
        <end position="31"/>
    </location>
</feature>
<keyword evidence="8" id="KW-1133">Transmembrane helix</keyword>
<evidence type="ECO:0000256" key="6">
    <source>
        <dbReference type="ARBA" id="ARBA00022692"/>
    </source>
</evidence>
<accession>A0A841HQL8</accession>
<dbReference type="Proteomes" id="UP000588068">
    <property type="component" value="Unassembled WGS sequence"/>
</dbReference>
<feature type="domain" description="TonB C-terminal" evidence="11">
    <location>
        <begin position="492"/>
        <end position="583"/>
    </location>
</feature>
<evidence type="ECO:0000256" key="1">
    <source>
        <dbReference type="ARBA" id="ARBA00004383"/>
    </source>
</evidence>
<dbReference type="InterPro" id="IPR006260">
    <property type="entry name" value="TonB/TolA_C"/>
</dbReference>
<evidence type="ECO:0000256" key="2">
    <source>
        <dbReference type="ARBA" id="ARBA00006555"/>
    </source>
</evidence>
<keyword evidence="13" id="KW-1185">Reference proteome</keyword>
<keyword evidence="9" id="KW-0472">Membrane</keyword>
<dbReference type="GO" id="GO:0055085">
    <property type="term" value="P:transmembrane transport"/>
    <property type="evidence" value="ECO:0007669"/>
    <property type="project" value="InterPro"/>
</dbReference>
<keyword evidence="4" id="KW-1003">Cell membrane</keyword>
<dbReference type="InterPro" id="IPR011990">
    <property type="entry name" value="TPR-like_helical_dom_sf"/>
</dbReference>
<dbReference type="SUPFAM" id="SSF74653">
    <property type="entry name" value="TolA/TonB C-terminal domain"/>
    <property type="match status" value="1"/>
</dbReference>
<dbReference type="GO" id="GO:0005886">
    <property type="term" value="C:plasma membrane"/>
    <property type="evidence" value="ECO:0007669"/>
    <property type="project" value="UniProtKB-SubCell"/>
</dbReference>